<comment type="caution">
    <text evidence="1">The sequence shown here is derived from an EMBL/GenBank/DDBJ whole genome shotgun (WGS) entry which is preliminary data.</text>
</comment>
<name>A0A6B0R7H0_9CETA</name>
<dbReference type="EMBL" id="VBQZ03000030">
    <property type="protein sequence ID" value="MXQ86128.1"/>
    <property type="molecule type" value="Genomic_DNA"/>
</dbReference>
<keyword evidence="2" id="KW-1185">Reference proteome</keyword>
<dbReference type="Proteomes" id="UP000322234">
    <property type="component" value="Unassembled WGS sequence"/>
</dbReference>
<reference evidence="1" key="1">
    <citation type="submission" date="2019-10" db="EMBL/GenBank/DDBJ databases">
        <title>The sequence and de novo assembly of the wild yak genome.</title>
        <authorList>
            <person name="Liu Y."/>
        </authorList>
    </citation>
    <scope>NUCLEOTIDE SEQUENCE [LARGE SCALE GENOMIC DNA]</scope>
    <source>
        <strain evidence="1">WY2019</strain>
    </source>
</reference>
<organism evidence="1 2">
    <name type="scientific">Bos mutus</name>
    <name type="common">wild yak</name>
    <dbReference type="NCBI Taxonomy" id="72004"/>
    <lineage>
        <taxon>Eukaryota</taxon>
        <taxon>Metazoa</taxon>
        <taxon>Chordata</taxon>
        <taxon>Craniata</taxon>
        <taxon>Vertebrata</taxon>
        <taxon>Euteleostomi</taxon>
        <taxon>Mammalia</taxon>
        <taxon>Eutheria</taxon>
        <taxon>Laurasiatheria</taxon>
        <taxon>Artiodactyla</taxon>
        <taxon>Ruminantia</taxon>
        <taxon>Pecora</taxon>
        <taxon>Bovidae</taxon>
        <taxon>Bovinae</taxon>
        <taxon>Bos</taxon>
    </lineage>
</organism>
<evidence type="ECO:0000313" key="2">
    <source>
        <dbReference type="Proteomes" id="UP000322234"/>
    </source>
</evidence>
<evidence type="ECO:0000313" key="1">
    <source>
        <dbReference type="EMBL" id="MXQ86128.1"/>
    </source>
</evidence>
<gene>
    <name evidence="1" type="ORF">E5288_WYG002099</name>
</gene>
<dbReference type="AlphaFoldDB" id="A0A6B0R7H0"/>
<proteinExistence type="predicted"/>
<protein>
    <submittedName>
        <fullName evidence="1">Uncharacterized protein</fullName>
    </submittedName>
</protein>
<accession>A0A6B0R7H0</accession>
<sequence length="192" mass="21697">MASVFMCGVEDLLFSGSRFVWNLTVSTLRRWYTERLRACHQVLRTWCGLREVYQGFCTYIVVHEYLIGTESVLKAELEKFMMSGSELCLAVRVLENCSTLPVVGFYGVSDIRLMYDVFCDESDGFVKVQSFCGTQQSSLSLHLHPTLSPGPGLTVREEPRGRAAVSGLYGNVCNLFALRMAYIESRFPNVPY</sequence>